<dbReference type="EMBL" id="JAVDXW010000001">
    <property type="protein sequence ID" value="MDR7300449.1"/>
    <property type="molecule type" value="Genomic_DNA"/>
</dbReference>
<organism evidence="2 3">
    <name type="scientific">Haloactinomyces albus</name>
    <dbReference type="NCBI Taxonomy" id="1352928"/>
    <lineage>
        <taxon>Bacteria</taxon>
        <taxon>Bacillati</taxon>
        <taxon>Actinomycetota</taxon>
        <taxon>Actinomycetes</taxon>
        <taxon>Actinopolysporales</taxon>
        <taxon>Actinopolysporaceae</taxon>
        <taxon>Haloactinomyces</taxon>
    </lineage>
</organism>
<dbReference type="PANTHER" id="PTHR46623">
    <property type="entry name" value="CARBOXYMETHYLENEBUTENOLIDASE-RELATED"/>
    <property type="match status" value="1"/>
</dbReference>
<evidence type="ECO:0000313" key="2">
    <source>
        <dbReference type="EMBL" id="MDR7300449.1"/>
    </source>
</evidence>
<dbReference type="AlphaFoldDB" id="A0AAE3ZC77"/>
<dbReference type="InterPro" id="IPR002925">
    <property type="entry name" value="Dienelactn_hydro"/>
</dbReference>
<reference evidence="2" key="1">
    <citation type="submission" date="2023-07" db="EMBL/GenBank/DDBJ databases">
        <title>Sequencing the genomes of 1000 actinobacteria strains.</title>
        <authorList>
            <person name="Klenk H.-P."/>
        </authorList>
    </citation>
    <scope>NUCLEOTIDE SEQUENCE</scope>
    <source>
        <strain evidence="2">DSM 45977</strain>
    </source>
</reference>
<dbReference type="PANTHER" id="PTHR46623:SF6">
    <property type="entry name" value="ALPHA_BETA-HYDROLASES SUPERFAMILY PROTEIN"/>
    <property type="match status" value="1"/>
</dbReference>
<dbReference type="InterPro" id="IPR029058">
    <property type="entry name" value="AB_hydrolase_fold"/>
</dbReference>
<proteinExistence type="predicted"/>
<gene>
    <name evidence="2" type="ORF">JOF55_000630</name>
</gene>
<accession>A0AAE3ZC77</accession>
<name>A0AAE3ZC77_9ACTN</name>
<dbReference type="Pfam" id="PF01738">
    <property type="entry name" value="DLH"/>
    <property type="match status" value="1"/>
</dbReference>
<dbReference type="RefSeq" id="WP_310269227.1">
    <property type="nucleotide sequence ID" value="NZ_JAVDXW010000001.1"/>
</dbReference>
<feature type="domain" description="Dienelactone hydrolase" evidence="1">
    <location>
        <begin position="22"/>
        <end position="230"/>
    </location>
</feature>
<evidence type="ECO:0000259" key="1">
    <source>
        <dbReference type="Pfam" id="PF01738"/>
    </source>
</evidence>
<dbReference type="Gene3D" id="3.40.50.1820">
    <property type="entry name" value="alpha/beta hydrolase"/>
    <property type="match status" value="1"/>
</dbReference>
<dbReference type="Proteomes" id="UP001180845">
    <property type="component" value="Unassembled WGS sequence"/>
</dbReference>
<evidence type="ECO:0000313" key="3">
    <source>
        <dbReference type="Proteomes" id="UP001180845"/>
    </source>
</evidence>
<sequence>MTEFANPHQNVTFASNGGSAHGYLTLPPSGRGPGVLVIQEWWGLTDHIADVTERFAAEGFVALAPDLYGGRTTHDSREASTMMQNLPVEQATRDLSGAIDHLLAQHAVTGDSVGVVGFCMGGKFVLVMAAQQGDRVGAAVPFYGLPSAEETDFSHLTAPVLGHYGEHDRTITPEAVEDIRARIPAASEVPPQMHFYPAGHAFFNDRSPSTYHEDSARLAWARTLEFLHTHLD</sequence>
<dbReference type="GO" id="GO:0008806">
    <property type="term" value="F:carboxymethylenebutenolidase activity"/>
    <property type="evidence" value="ECO:0007669"/>
    <property type="project" value="UniProtKB-EC"/>
</dbReference>
<keyword evidence="3" id="KW-1185">Reference proteome</keyword>
<dbReference type="EC" id="3.1.1.45" evidence="2"/>
<dbReference type="InterPro" id="IPR051049">
    <property type="entry name" value="Dienelactone_hydrolase-like"/>
</dbReference>
<keyword evidence="2" id="KW-0378">Hydrolase</keyword>
<protein>
    <submittedName>
        <fullName evidence="2">Carboxymethylenebutenolidase</fullName>
        <ecNumber evidence="2">3.1.1.45</ecNumber>
    </submittedName>
</protein>
<comment type="caution">
    <text evidence="2">The sequence shown here is derived from an EMBL/GenBank/DDBJ whole genome shotgun (WGS) entry which is preliminary data.</text>
</comment>
<dbReference type="SUPFAM" id="SSF53474">
    <property type="entry name" value="alpha/beta-Hydrolases"/>
    <property type="match status" value="1"/>
</dbReference>